<evidence type="ECO:0000256" key="1">
    <source>
        <dbReference type="SAM" id="Coils"/>
    </source>
</evidence>
<organism evidence="4 5">
    <name type="scientific">Bradyrhizobium nitroreducens</name>
    <dbReference type="NCBI Taxonomy" id="709803"/>
    <lineage>
        <taxon>Bacteria</taxon>
        <taxon>Pseudomonadati</taxon>
        <taxon>Pseudomonadota</taxon>
        <taxon>Alphaproteobacteria</taxon>
        <taxon>Hyphomicrobiales</taxon>
        <taxon>Nitrobacteraceae</taxon>
        <taxon>Bradyrhizobium</taxon>
    </lineage>
</organism>
<reference evidence="4 5" key="1">
    <citation type="submission" date="2015-06" db="EMBL/GenBank/DDBJ databases">
        <title>Comparative genome analysis of nirS-carrying Bradyrhizobium sp. strains.</title>
        <authorList>
            <person name="Ishii S."/>
            <person name="Jang J."/>
            <person name="Nishizawa T."/>
            <person name="Senoo K."/>
        </authorList>
    </citation>
    <scope>NUCLEOTIDE SEQUENCE [LARGE SCALE GENOMIC DNA]</scope>
    <source>
        <strain evidence="4 5">TSA1</strain>
    </source>
</reference>
<keyword evidence="5" id="KW-1185">Reference proteome</keyword>
<comment type="caution">
    <text evidence="4">The sequence shown here is derived from an EMBL/GenBank/DDBJ whole genome shotgun (WGS) entry which is preliminary data.</text>
</comment>
<keyword evidence="3" id="KW-0472">Membrane</keyword>
<dbReference type="EMBL" id="LFJC01000003">
    <property type="protein sequence ID" value="PIT01640.1"/>
    <property type="molecule type" value="Genomic_DNA"/>
</dbReference>
<keyword evidence="1" id="KW-0175">Coiled coil</keyword>
<keyword evidence="3" id="KW-0812">Transmembrane</keyword>
<feature type="transmembrane region" description="Helical" evidence="3">
    <location>
        <begin position="314"/>
        <end position="332"/>
    </location>
</feature>
<accession>A0A2M6UAK0</accession>
<feature type="transmembrane region" description="Helical" evidence="3">
    <location>
        <begin position="17"/>
        <end position="36"/>
    </location>
</feature>
<feature type="transmembrane region" description="Helical" evidence="3">
    <location>
        <begin position="407"/>
        <end position="424"/>
    </location>
</feature>
<dbReference type="Proteomes" id="UP000228930">
    <property type="component" value="Unassembled WGS sequence"/>
</dbReference>
<dbReference type="AlphaFoldDB" id="A0A2M6UAK0"/>
<sequence length="521" mass="56323">MDCPRVSVPLDRISRNLVRLTTLAGIALIAIGGLPAKAQNQEACTQLEAKLDVIKAADREIAEADGIIDAAGKSETEKTAAKEQKEAASKIKAAASKSNPLQYELNRLSTLPAELRVESSSNSLPGGGQAWFNIVGAPFSDERANVCVRLYQRTSPQPRSAAPPPPAQQKPPAQQTEPTQSENFTQVSIAQSYRFVDATDKNTPKYRIIFNVEAPASPQLQSTDRDYLLVAFFAAAKPADSKLLTYFTTKSVTHKMPAVIAALLFVSIIYIGLAWATYDLKDMGDLTGLSRDLYAVSPIRITAGVLGDSSISQVQVVLFTFIVAGLLFYLWLRTGLLASISADLLYLLGISAVGAGGAKYTATLKAELDKEANDFALAKGWYNWTPIPAAKNANLANLLMTGQRLDVYKFQVAVFTLVVAAYVLSSGQNDLGDVTISETMLYLIGISQGVYIGGKAITDRKTLIENAIKKMNALEKETDPAKKKEYAAAEETAKREFASFFQLEQDKPRDLPPPAPPAPIP</sequence>
<protein>
    <submittedName>
        <fullName evidence="4">Uncharacterized protein</fullName>
    </submittedName>
</protein>
<feature type="coiled-coil region" evidence="1">
    <location>
        <begin position="457"/>
        <end position="484"/>
    </location>
</feature>
<feature type="transmembrane region" description="Helical" evidence="3">
    <location>
        <begin position="258"/>
        <end position="278"/>
    </location>
</feature>
<feature type="compositionally biased region" description="Low complexity" evidence="2">
    <location>
        <begin position="170"/>
        <end position="180"/>
    </location>
</feature>
<proteinExistence type="predicted"/>
<gene>
    <name evidence="4" type="ORF">TSA1_13295</name>
</gene>
<evidence type="ECO:0000256" key="2">
    <source>
        <dbReference type="SAM" id="MobiDB-lite"/>
    </source>
</evidence>
<evidence type="ECO:0000313" key="5">
    <source>
        <dbReference type="Proteomes" id="UP000228930"/>
    </source>
</evidence>
<evidence type="ECO:0000313" key="4">
    <source>
        <dbReference type="EMBL" id="PIT01640.1"/>
    </source>
</evidence>
<name>A0A2M6UAK0_9BRAD</name>
<feature type="region of interest" description="Disordered" evidence="2">
    <location>
        <begin position="154"/>
        <end position="183"/>
    </location>
</feature>
<keyword evidence="3" id="KW-1133">Transmembrane helix</keyword>
<evidence type="ECO:0000256" key="3">
    <source>
        <dbReference type="SAM" id="Phobius"/>
    </source>
</evidence>